<name>A0A403MPV3_SALET</name>
<evidence type="ECO:0000313" key="2">
    <source>
        <dbReference type="EMBL" id="MLV00327.1"/>
    </source>
</evidence>
<feature type="non-terminal residue" evidence="2">
    <location>
        <position position="1"/>
    </location>
</feature>
<protein>
    <submittedName>
        <fullName evidence="2">S-layer family protein</fullName>
    </submittedName>
</protein>
<feature type="region of interest" description="Disordered" evidence="1">
    <location>
        <begin position="1438"/>
        <end position="1486"/>
    </location>
</feature>
<dbReference type="SMART" id="SM00710">
    <property type="entry name" value="PbH1"/>
    <property type="match status" value="16"/>
</dbReference>
<evidence type="ECO:0000256" key="1">
    <source>
        <dbReference type="SAM" id="MobiDB-lite"/>
    </source>
</evidence>
<feature type="compositionally biased region" description="Polar residues" evidence="1">
    <location>
        <begin position="1441"/>
        <end position="1471"/>
    </location>
</feature>
<feature type="region of interest" description="Disordered" evidence="1">
    <location>
        <begin position="1749"/>
        <end position="1770"/>
    </location>
</feature>
<dbReference type="InterPro" id="IPR006626">
    <property type="entry name" value="PbH1"/>
</dbReference>
<gene>
    <name evidence="2" type="ORF">DRU74_27330</name>
</gene>
<dbReference type="SUPFAM" id="SSF51126">
    <property type="entry name" value="Pectin lyase-like"/>
    <property type="match status" value="1"/>
</dbReference>
<comment type="caution">
    <text evidence="2">The sequence shown here is derived from an EMBL/GenBank/DDBJ whole genome shotgun (WGS) entry which is preliminary data.</text>
</comment>
<dbReference type="InterPro" id="IPR011050">
    <property type="entry name" value="Pectin_lyase_fold/virulence"/>
</dbReference>
<reference evidence="2" key="1">
    <citation type="submission" date="2018-07" db="EMBL/GenBank/DDBJ databases">
        <authorList>
            <person name="Ashton P.M."/>
            <person name="Dallman T."/>
            <person name="Nair S."/>
            <person name="De Pinna E."/>
            <person name="Peters T."/>
            <person name="Grant K."/>
        </authorList>
    </citation>
    <scope>NUCLEOTIDE SEQUENCE [LARGE SCALE GENOMIC DNA]</scope>
    <source>
        <strain evidence="2">157339</strain>
    </source>
</reference>
<dbReference type="InterPro" id="IPR012334">
    <property type="entry name" value="Pectin_lyas_fold"/>
</dbReference>
<feature type="compositionally biased region" description="Basic and acidic residues" evidence="1">
    <location>
        <begin position="1757"/>
        <end position="1770"/>
    </location>
</feature>
<feature type="compositionally biased region" description="Polar residues" evidence="1">
    <location>
        <begin position="1318"/>
        <end position="1345"/>
    </location>
</feature>
<dbReference type="Proteomes" id="UP000885374">
    <property type="component" value="Unassembled WGS sequence"/>
</dbReference>
<accession>A0A403MPV3</accession>
<organism evidence="2">
    <name type="scientific">Salmonella enterica I</name>
    <dbReference type="NCBI Taxonomy" id="59201"/>
    <lineage>
        <taxon>Bacteria</taxon>
        <taxon>Pseudomonadati</taxon>
        <taxon>Pseudomonadota</taxon>
        <taxon>Gammaproteobacteria</taxon>
        <taxon>Enterobacterales</taxon>
        <taxon>Enterobacteriaceae</taxon>
        <taxon>Salmonella</taxon>
    </lineage>
</organism>
<feature type="region of interest" description="Disordered" evidence="1">
    <location>
        <begin position="1318"/>
        <end position="1348"/>
    </location>
</feature>
<sequence length="1770" mass="174397">VLAAADRVTLQLDNTGLASVSVNGSVVNALVENSGLIAATNGQVYLTARGKDMLLNTVVNNSGTVEARGLNQRGGEIVLDGGESGVVSQSGMLLADSETGRGGKITVQGTNIHLAGGSRTSATGRTGGGGVYVGGGWQGKDAAIRNASKVVMDRDAVIDVSATEKGDGGKAVLWSEDYTNFRGRILAKGGAQSGNGGQVETSSHHNLQAFGDVEASALNGRGGNWLLDPTDVTIVAGADKNVSNDSNVFTPSDNGAQIGVGSIQSQLNNGANVTIKTSGHDTDGQRGNITFAKDAKIKKTGGTDATLTLKADGNITFADRKWSGLTDTTNGAITSTSGKLNLNLLAGNDGQNSSVTISKFVHFFLNDGDFSVGPANESGGVTSLLFTNAGLIDAGNISLNTAGGTNGNFYTLNATNNLTVNGPLSASSGYGVNSELKAGNVVNITTASGNMQFSATDTENGGGGILINGQNGVNIRTDEGSLVMQVAGNNNKISVTSGNGSVNLSGKVQSELNSGHTGLTLTGVKISSKDSVTLNGTTFWGKGAILSGLNVSAGGDVNISGTAQRLSDGLTGSADNTEGLTITGSKITSDNGNISVSGLAASGKNASLKMNTTDITASTGKILLAGKSEGGNGASGVNVKGSNLSANSLEIKGVSTKQGTGFSLTDSHLNGNLTDLTNVTFSSAGSAPGVTNNLDSNIVTADNRDTMLAKHPENLTRIDMDGTSIFDDTALSTKGWTADYTSAEKPYGGWIFGNTTVTAAGLVDLKGVGFTDATITVSDGDFSIANKGRLTLKNTTLNVTKGNVNLTADAGVTLSGSNVTAGKDIRVYGETALGDGVSLDNSALSATAGDINITGISHGIGTSGFTSGISLGGETSFHSLSNYLNGTHTSTYSYSNSGGIVVQPGNISFTGDTTVNATGHAFAGLIFNLPSNDINVSFSGGTAVVNGMLKGRSGGDWSGGVTLYPWYKPALSKVNIKVTDAVLDITGSASNTNGISSLTEGGAPGSGDRQGFVFSGDGDVSIKGISDTHAGLQLRFFNNTDLTGNFTVIGESNSGPGVLVDENANISLHNATVTGSSQTGTGVLINAWMANRNPVVNLNGNTLNGTSGTGTGISINGNNVTITNGSLNGTSGGSGAGIQLFGASHYTVDGVTVSGQSQAGSGISVRGDLSASNTTVNGTTATGSGVNIGGNLTSSNTSVSGTASGNGSGVLLNGNVTGDVTEKNVITGHSAEGDGLLVSGESTATRVTLNGDTVDGNGIKVTGNLTTDNVVASGNATGGGNGLNLAGNVSGGRWTGDAANGTGVNVTGDSTLTDVSLSGTTESGTGVNVRGNLTNAGSTTVNGSASGNGTGATVGGSLNGDIDGSSASGAGAVVNGMVNGTVNGTSTSGTGAAVNGTINGMVHGISGSGTGATVNGMVNGMVDGTSTSGTGAVVGDGADITQGSQVNGRSGTGTGSVTEGNVTNQGSISGQSGEGTGTALGGNLSGNGLVTGSTTGPGDGVNLSGNVSGGTVTGNAVHGTGVNVSGNSTLTNVALSGTTGSGTGVNVAGNLTNTGSTTVNGSATDNGTGLHVRAGIDIAGGYLRGRAVSGPAVVIDGGNTLVNTTVSGNSGSNSGLLVKGVVVNLNSLLKGRSESGDGVSLNGTVTGGSLSGQSENGAGVHVTGNSTLSGVNMSASSGGGQGLQLDGVLSTAGVTTLNGVAQRDSSAERRQVYELQNRLSHNNRSLKQVVTASGYREQEKPVVVGVCTDGEGASPCHHLDAGMRDRPSRP</sequence>
<dbReference type="Gene3D" id="2.160.20.10">
    <property type="entry name" value="Single-stranded right-handed beta-helix, Pectin lyase-like"/>
    <property type="match status" value="1"/>
</dbReference>
<feature type="compositionally biased region" description="Gly residues" evidence="1">
    <location>
        <begin position="1472"/>
        <end position="1485"/>
    </location>
</feature>
<dbReference type="EMBL" id="RVHM01000098">
    <property type="protein sequence ID" value="MLV00327.1"/>
    <property type="molecule type" value="Genomic_DNA"/>
</dbReference>
<proteinExistence type="predicted"/>